<evidence type="ECO:0000256" key="7">
    <source>
        <dbReference type="RuleBase" id="RU000454"/>
    </source>
</evidence>
<dbReference type="PROSITE" id="PS51767">
    <property type="entry name" value="PEPTIDASE_A1"/>
    <property type="match status" value="1"/>
</dbReference>
<dbReference type="CDD" id="cd05471">
    <property type="entry name" value="pepsin_like"/>
    <property type="match status" value="1"/>
</dbReference>
<dbReference type="PANTHER" id="PTHR47966:SF51">
    <property type="entry name" value="BETA-SITE APP-CLEAVING ENZYME, ISOFORM A-RELATED"/>
    <property type="match status" value="1"/>
</dbReference>
<dbReference type="PRINTS" id="PR00792">
    <property type="entry name" value="PEPSIN"/>
</dbReference>
<dbReference type="Proteomes" id="UP001050691">
    <property type="component" value="Unassembled WGS sequence"/>
</dbReference>
<feature type="domain" description="Peptidase A1" evidence="9">
    <location>
        <begin position="113"/>
        <end position="426"/>
    </location>
</feature>
<sequence length="429" mass="45412">MFRKASLLALIFYLSAIATPVKQARGISIGLPERRSLTKADGTFDYDQAVLQTRRTAAKHRQNLINIQRNRERKALNDDGDAENQERSTITFAPESLSRRQSEPLTEEQEAEWLGNITIGTPGQPFFIDFDTGSSDLWVPSSSCTSSTCGPKNKYNATDSSTAEPQPGSFGITYGDGSTVSGGVKTDTVTVAGVVADNQFFSPVTTLSDNFEDNPIDGILGMAYPELSSLGQDPFFVTAFSQGAVPKNEFAFKLASSGSSLYLGGTDSSLYTGSIEFHVVSGSQGFWQIGGASIAVGSNTAVSNFQTIIDTGTTLVYGPPSAVETLYSKIPGSEASNEQEGFYTFPCSSVPSVSFSWDGGNPGLSRVPSKVNLFNLGTAGEGSSQCVGGIAGQDLGLGDNVWLLGDGFLQNVYTVFSFAQNAVGFATLA</sequence>
<dbReference type="InterPro" id="IPR033121">
    <property type="entry name" value="PEPTIDASE_A1"/>
</dbReference>
<dbReference type="Pfam" id="PF00026">
    <property type="entry name" value="Asp"/>
    <property type="match status" value="1"/>
</dbReference>
<accession>A0AAV5AIK9</accession>
<dbReference type="Gene3D" id="2.40.70.10">
    <property type="entry name" value="Acid Proteases"/>
    <property type="match status" value="2"/>
</dbReference>
<evidence type="ECO:0000256" key="6">
    <source>
        <dbReference type="PIRSR" id="PIRSR601461-2"/>
    </source>
</evidence>
<keyword evidence="6" id="KW-1015">Disulfide bond</keyword>
<feature type="chain" id="PRO_5043887457" description="Peptidase A1 domain-containing protein" evidence="8">
    <location>
        <begin position="27"/>
        <end position="429"/>
    </location>
</feature>
<keyword evidence="8" id="KW-0732">Signal</keyword>
<feature type="active site" evidence="5">
    <location>
        <position position="131"/>
    </location>
</feature>
<gene>
    <name evidence="10" type="ORF">Clacol_008723</name>
</gene>
<evidence type="ECO:0000313" key="10">
    <source>
        <dbReference type="EMBL" id="GJJ14459.1"/>
    </source>
</evidence>
<evidence type="ECO:0000259" key="9">
    <source>
        <dbReference type="PROSITE" id="PS51767"/>
    </source>
</evidence>
<dbReference type="InterPro" id="IPR021109">
    <property type="entry name" value="Peptidase_aspartic_dom_sf"/>
</dbReference>
<dbReference type="PANTHER" id="PTHR47966">
    <property type="entry name" value="BETA-SITE APP-CLEAVING ENZYME, ISOFORM A-RELATED"/>
    <property type="match status" value="1"/>
</dbReference>
<keyword evidence="3 7" id="KW-0064">Aspartyl protease</keyword>
<evidence type="ECO:0000256" key="8">
    <source>
        <dbReference type="SAM" id="SignalP"/>
    </source>
</evidence>
<dbReference type="InterPro" id="IPR034164">
    <property type="entry name" value="Pepsin-like_dom"/>
</dbReference>
<evidence type="ECO:0000256" key="2">
    <source>
        <dbReference type="ARBA" id="ARBA00022670"/>
    </source>
</evidence>
<comment type="similarity">
    <text evidence="1 7">Belongs to the peptidase A1 family.</text>
</comment>
<evidence type="ECO:0000256" key="5">
    <source>
        <dbReference type="PIRSR" id="PIRSR601461-1"/>
    </source>
</evidence>
<evidence type="ECO:0000256" key="1">
    <source>
        <dbReference type="ARBA" id="ARBA00007447"/>
    </source>
</evidence>
<feature type="disulfide bond" evidence="6">
    <location>
        <begin position="144"/>
        <end position="149"/>
    </location>
</feature>
<comment type="caution">
    <text evidence="10">The sequence shown here is derived from an EMBL/GenBank/DDBJ whole genome shotgun (WGS) entry which is preliminary data.</text>
</comment>
<dbReference type="SUPFAM" id="SSF50630">
    <property type="entry name" value="Acid proteases"/>
    <property type="match status" value="1"/>
</dbReference>
<organism evidence="10 11">
    <name type="scientific">Clathrus columnatus</name>
    <dbReference type="NCBI Taxonomy" id="1419009"/>
    <lineage>
        <taxon>Eukaryota</taxon>
        <taxon>Fungi</taxon>
        <taxon>Dikarya</taxon>
        <taxon>Basidiomycota</taxon>
        <taxon>Agaricomycotina</taxon>
        <taxon>Agaricomycetes</taxon>
        <taxon>Phallomycetidae</taxon>
        <taxon>Phallales</taxon>
        <taxon>Clathraceae</taxon>
        <taxon>Clathrus</taxon>
    </lineage>
</organism>
<keyword evidence="2 7" id="KW-0645">Protease</keyword>
<feature type="signal peptide" evidence="8">
    <location>
        <begin position="1"/>
        <end position="26"/>
    </location>
</feature>
<dbReference type="PROSITE" id="PS00141">
    <property type="entry name" value="ASP_PROTEASE"/>
    <property type="match status" value="1"/>
</dbReference>
<keyword evidence="11" id="KW-1185">Reference proteome</keyword>
<dbReference type="AlphaFoldDB" id="A0AAV5AIK9"/>
<keyword evidence="4 7" id="KW-0378">Hydrolase</keyword>
<dbReference type="GO" id="GO:0004190">
    <property type="term" value="F:aspartic-type endopeptidase activity"/>
    <property type="evidence" value="ECO:0007669"/>
    <property type="project" value="UniProtKB-KW"/>
</dbReference>
<dbReference type="FunFam" id="2.40.70.10:FF:000115">
    <property type="entry name" value="Lysosomal aspartic protease"/>
    <property type="match status" value="1"/>
</dbReference>
<name>A0AAV5AIK9_9AGAM</name>
<protein>
    <recommendedName>
        <fullName evidence="9">Peptidase A1 domain-containing protein</fullName>
    </recommendedName>
</protein>
<evidence type="ECO:0000256" key="4">
    <source>
        <dbReference type="ARBA" id="ARBA00022801"/>
    </source>
</evidence>
<dbReference type="InterPro" id="IPR001969">
    <property type="entry name" value="Aspartic_peptidase_AS"/>
</dbReference>
<evidence type="ECO:0000256" key="3">
    <source>
        <dbReference type="ARBA" id="ARBA00022750"/>
    </source>
</evidence>
<evidence type="ECO:0000313" key="11">
    <source>
        <dbReference type="Proteomes" id="UP001050691"/>
    </source>
</evidence>
<proteinExistence type="inferred from homology"/>
<dbReference type="EMBL" id="BPWL01000010">
    <property type="protein sequence ID" value="GJJ14459.1"/>
    <property type="molecule type" value="Genomic_DNA"/>
</dbReference>
<reference evidence="10" key="1">
    <citation type="submission" date="2021-10" db="EMBL/GenBank/DDBJ databases">
        <title>De novo Genome Assembly of Clathrus columnatus (Basidiomycota, Fungi) Using Illumina and Nanopore Sequence Data.</title>
        <authorList>
            <person name="Ogiso-Tanaka E."/>
            <person name="Itagaki H."/>
            <person name="Hosoya T."/>
            <person name="Hosaka K."/>
        </authorList>
    </citation>
    <scope>NUCLEOTIDE SEQUENCE</scope>
    <source>
        <strain evidence="10">MO-923</strain>
    </source>
</reference>
<feature type="active site" evidence="5">
    <location>
        <position position="310"/>
    </location>
</feature>
<dbReference type="InterPro" id="IPR001461">
    <property type="entry name" value="Aspartic_peptidase_A1"/>
</dbReference>
<dbReference type="GO" id="GO:0006508">
    <property type="term" value="P:proteolysis"/>
    <property type="evidence" value="ECO:0007669"/>
    <property type="project" value="UniProtKB-KW"/>
</dbReference>